<dbReference type="InterPro" id="IPR000572">
    <property type="entry name" value="OxRdtase_Mopterin-bd_dom"/>
</dbReference>
<dbReference type="Proteomes" id="UP000185783">
    <property type="component" value="Unassembled WGS sequence"/>
</dbReference>
<dbReference type="Pfam" id="PF00174">
    <property type="entry name" value="Oxidored_molyb"/>
    <property type="match status" value="1"/>
</dbReference>
<dbReference type="RefSeq" id="WP_051269712.1">
    <property type="nucleotide sequence ID" value="NZ_LVVZ01000004.1"/>
</dbReference>
<organism evidence="2 3">
    <name type="scientific">Pseudovibrio exalbescens</name>
    <dbReference type="NCBI Taxonomy" id="197461"/>
    <lineage>
        <taxon>Bacteria</taxon>
        <taxon>Pseudomonadati</taxon>
        <taxon>Pseudomonadota</taxon>
        <taxon>Alphaproteobacteria</taxon>
        <taxon>Hyphomicrobiales</taxon>
        <taxon>Stappiaceae</taxon>
        <taxon>Pseudovibrio</taxon>
    </lineage>
</organism>
<gene>
    <name evidence="2" type="ORF">A3843_01915</name>
</gene>
<reference evidence="2 3" key="1">
    <citation type="submission" date="2016-03" db="EMBL/GenBank/DDBJ databases">
        <title>Genome sequence of Nesiotobacter sp. nov., a moderately halophilic alphaproteobacterium isolated from the Yellow Sea, China.</title>
        <authorList>
            <person name="Zhang G."/>
            <person name="Zhang R."/>
        </authorList>
    </citation>
    <scope>NUCLEOTIDE SEQUENCE [LARGE SCALE GENOMIC DNA]</scope>
    <source>
        <strain evidence="2 3">WB1-6</strain>
    </source>
</reference>
<keyword evidence="3" id="KW-1185">Reference proteome</keyword>
<dbReference type="AlphaFoldDB" id="A0A1U7JLX6"/>
<sequence>MPEVKGPIVSRLFGAGFAGLMVAIAGAVQANELAAPDGPVILVVSGDIARTTDGKKAKFDRETLQALGTDNLTTSTTWTDGPQNFEGPRLSAVLDAVGAEGNTLEAVALNNYSVELEVDELRRYPVLLASRMNGKTLSVRDKGPLWIVYPRDQYPQVSQDHKWIWQVKELRIK</sequence>
<dbReference type="InterPro" id="IPR036374">
    <property type="entry name" value="OxRdtase_Mopterin-bd_sf"/>
</dbReference>
<dbReference type="SUPFAM" id="SSF56524">
    <property type="entry name" value="Oxidoreductase molybdopterin-binding domain"/>
    <property type="match status" value="1"/>
</dbReference>
<dbReference type="STRING" id="197461.A3843_01915"/>
<dbReference type="EMBL" id="LVVZ01000004">
    <property type="protein sequence ID" value="OKL45715.1"/>
    <property type="molecule type" value="Genomic_DNA"/>
</dbReference>
<evidence type="ECO:0000259" key="1">
    <source>
        <dbReference type="Pfam" id="PF00174"/>
    </source>
</evidence>
<proteinExistence type="predicted"/>
<feature type="domain" description="Oxidoreductase molybdopterin-binding" evidence="1">
    <location>
        <begin position="74"/>
        <end position="165"/>
    </location>
</feature>
<protein>
    <recommendedName>
        <fullName evidence="1">Oxidoreductase molybdopterin-binding domain-containing protein</fullName>
    </recommendedName>
</protein>
<accession>A0A1U7JLX6</accession>
<dbReference type="Gene3D" id="3.90.420.10">
    <property type="entry name" value="Oxidoreductase, molybdopterin-binding domain"/>
    <property type="match status" value="1"/>
</dbReference>
<comment type="caution">
    <text evidence="2">The sequence shown here is derived from an EMBL/GenBank/DDBJ whole genome shotgun (WGS) entry which is preliminary data.</text>
</comment>
<evidence type="ECO:0000313" key="2">
    <source>
        <dbReference type="EMBL" id="OKL45715.1"/>
    </source>
</evidence>
<evidence type="ECO:0000313" key="3">
    <source>
        <dbReference type="Proteomes" id="UP000185783"/>
    </source>
</evidence>
<name>A0A1U7JLX6_9HYPH</name>